<keyword evidence="2" id="KW-1185">Reference proteome</keyword>
<gene>
    <name evidence="1" type="ORF">ACFSDX_06495</name>
</gene>
<evidence type="ECO:0000313" key="2">
    <source>
        <dbReference type="Proteomes" id="UP001597197"/>
    </source>
</evidence>
<evidence type="ECO:0000313" key="1">
    <source>
        <dbReference type="EMBL" id="MFD1872066.1"/>
    </source>
</evidence>
<name>A0ABW4QS71_9BACT</name>
<proteinExistence type="predicted"/>
<sequence>MSRARNSANLVVSSTITGTLAATFTLGATTLPLPVTLVSFTATPTAQGAALLRWTTAVETNNKGFGIERQLASGDTWQSVGYLASGNNATGSTYEYTDKSLSVAASTPQAYYRLRQEDQDGKLSYSPVAVIARPAVAASSDLLLSPVPVTGASLSLSFAEAGQAGTEISIINTQGQRLFSQTTQTSSDAVLSLPVERLAAGVYIVSVRVPGQAVRHARFVKL</sequence>
<dbReference type="InterPro" id="IPR013783">
    <property type="entry name" value="Ig-like_fold"/>
</dbReference>
<accession>A0ABW4QS71</accession>
<dbReference type="Gene3D" id="2.60.40.10">
    <property type="entry name" value="Immunoglobulins"/>
    <property type="match status" value="1"/>
</dbReference>
<dbReference type="EMBL" id="JBHUFD010000002">
    <property type="protein sequence ID" value="MFD1872066.1"/>
    <property type="molecule type" value="Genomic_DNA"/>
</dbReference>
<comment type="caution">
    <text evidence="1">The sequence shown here is derived from an EMBL/GenBank/DDBJ whole genome shotgun (WGS) entry which is preliminary data.</text>
</comment>
<protein>
    <submittedName>
        <fullName evidence="1">T9SS type A sorting domain-containing protein</fullName>
    </submittedName>
</protein>
<dbReference type="InterPro" id="IPR026444">
    <property type="entry name" value="Secre_tail"/>
</dbReference>
<dbReference type="RefSeq" id="WP_382312434.1">
    <property type="nucleotide sequence ID" value="NZ_JBHUFD010000002.1"/>
</dbReference>
<dbReference type="Proteomes" id="UP001597197">
    <property type="component" value="Unassembled WGS sequence"/>
</dbReference>
<reference evidence="2" key="1">
    <citation type="journal article" date="2019" name="Int. J. Syst. Evol. Microbiol.">
        <title>The Global Catalogue of Microorganisms (GCM) 10K type strain sequencing project: providing services to taxonomists for standard genome sequencing and annotation.</title>
        <authorList>
            <consortium name="The Broad Institute Genomics Platform"/>
            <consortium name="The Broad Institute Genome Sequencing Center for Infectious Disease"/>
            <person name="Wu L."/>
            <person name="Ma J."/>
        </authorList>
    </citation>
    <scope>NUCLEOTIDE SEQUENCE [LARGE SCALE GENOMIC DNA]</scope>
    <source>
        <strain evidence="2">CGMCC 1.15795</strain>
    </source>
</reference>
<dbReference type="NCBIfam" id="TIGR04183">
    <property type="entry name" value="Por_Secre_tail"/>
    <property type="match status" value="1"/>
</dbReference>
<organism evidence="1 2">
    <name type="scientific">Hymenobacter bucti</name>
    <dbReference type="NCBI Taxonomy" id="1844114"/>
    <lineage>
        <taxon>Bacteria</taxon>
        <taxon>Pseudomonadati</taxon>
        <taxon>Bacteroidota</taxon>
        <taxon>Cytophagia</taxon>
        <taxon>Cytophagales</taxon>
        <taxon>Hymenobacteraceae</taxon>
        <taxon>Hymenobacter</taxon>
    </lineage>
</organism>